<gene>
    <name evidence="4" type="ORF">HYFRA_00006315</name>
</gene>
<dbReference type="GO" id="GO:0050664">
    <property type="term" value="F:oxidoreductase activity, acting on NAD(P)H, oxygen as acceptor"/>
    <property type="evidence" value="ECO:0007669"/>
    <property type="project" value="TreeGrafter"/>
</dbReference>
<evidence type="ECO:0000256" key="1">
    <source>
        <dbReference type="ARBA" id="ARBA00006484"/>
    </source>
</evidence>
<dbReference type="PRINTS" id="PR00081">
    <property type="entry name" value="GDHRDH"/>
</dbReference>
<proteinExistence type="inferred from homology"/>
<protein>
    <recommendedName>
        <fullName evidence="6">L-xylulose reductase</fullName>
    </recommendedName>
</protein>
<dbReference type="EMBL" id="CAJVRL010000115">
    <property type="protein sequence ID" value="CAG8961772.1"/>
    <property type="molecule type" value="Genomic_DNA"/>
</dbReference>
<dbReference type="InterPro" id="IPR020904">
    <property type="entry name" value="Sc_DH/Rdtase_CS"/>
</dbReference>
<dbReference type="AlphaFoldDB" id="A0A9N9LCM5"/>
<dbReference type="Gene3D" id="3.40.50.720">
    <property type="entry name" value="NAD(P)-binding Rossmann-like Domain"/>
    <property type="match status" value="1"/>
</dbReference>
<dbReference type="PANTHER" id="PTHR43008">
    <property type="entry name" value="BENZIL REDUCTASE"/>
    <property type="match status" value="1"/>
</dbReference>
<keyword evidence="3" id="KW-0560">Oxidoreductase</keyword>
<dbReference type="PROSITE" id="PS00061">
    <property type="entry name" value="ADH_SHORT"/>
    <property type="match status" value="1"/>
</dbReference>
<dbReference type="OrthoDB" id="1888931at2759"/>
<evidence type="ECO:0000313" key="5">
    <source>
        <dbReference type="Proteomes" id="UP000696280"/>
    </source>
</evidence>
<reference evidence="4" key="1">
    <citation type="submission" date="2021-07" db="EMBL/GenBank/DDBJ databases">
        <authorList>
            <person name="Durling M."/>
        </authorList>
    </citation>
    <scope>NUCLEOTIDE SEQUENCE</scope>
</reference>
<dbReference type="PANTHER" id="PTHR43008:SF13">
    <property type="entry name" value="L-XYLULOSE REDUCTASE-RELATED"/>
    <property type="match status" value="1"/>
</dbReference>
<evidence type="ECO:0008006" key="6">
    <source>
        <dbReference type="Google" id="ProtNLM"/>
    </source>
</evidence>
<evidence type="ECO:0000256" key="3">
    <source>
        <dbReference type="ARBA" id="ARBA00023002"/>
    </source>
</evidence>
<organism evidence="4 5">
    <name type="scientific">Hymenoscyphus fraxineus</name>
    <dbReference type="NCBI Taxonomy" id="746836"/>
    <lineage>
        <taxon>Eukaryota</taxon>
        <taxon>Fungi</taxon>
        <taxon>Dikarya</taxon>
        <taxon>Ascomycota</taxon>
        <taxon>Pezizomycotina</taxon>
        <taxon>Leotiomycetes</taxon>
        <taxon>Helotiales</taxon>
        <taxon>Helotiaceae</taxon>
        <taxon>Hymenoscyphus</taxon>
    </lineage>
</organism>
<evidence type="ECO:0000256" key="2">
    <source>
        <dbReference type="ARBA" id="ARBA00022857"/>
    </source>
</evidence>
<comment type="caution">
    <text evidence="4">The sequence shown here is derived from an EMBL/GenBank/DDBJ whole genome shotgun (WGS) entry which is preliminary data.</text>
</comment>
<dbReference type="Proteomes" id="UP000696280">
    <property type="component" value="Unassembled WGS sequence"/>
</dbReference>
<dbReference type="InterPro" id="IPR036291">
    <property type="entry name" value="NAD(P)-bd_dom_sf"/>
</dbReference>
<keyword evidence="2" id="KW-0521">NADP</keyword>
<dbReference type="Pfam" id="PF13561">
    <property type="entry name" value="adh_short_C2"/>
    <property type="match status" value="1"/>
</dbReference>
<dbReference type="FunFam" id="3.40.50.720:FF:000090">
    <property type="entry name" value="NADP-dependent mannitol dehydrogenase"/>
    <property type="match status" value="1"/>
</dbReference>
<accession>A0A9N9LCM5</accession>
<keyword evidence="5" id="KW-1185">Reference proteome</keyword>
<dbReference type="PRINTS" id="PR00080">
    <property type="entry name" value="SDRFAMILY"/>
</dbReference>
<sequence length="298" mass="31840">MAGPAMNGGNFTLDNTTAPSTKSVFSLFSLKGRTAIVSGAGAGIGLAVAEALAEAGANVAIWYNSNKKAIEEAATIEKQYGVKCKAYQVDVTSYEAIAATIESIIREFNGRLDVFVANSGIPWTQGPMVDGETSSQLKHYKKVMETDMDSVFYCARVAAIHWKRQKIEQTTIDGNPLEPAFREGSYVATASMSGSIVNIPQMQAAYNAAKAGVIHLCKSLAVEWVGFARANTVSPGYIVTEISSFAPGDMKNVWREKTPMGREGECHELKGAFLYLSSDASSYTTGADIIVDGGFCLP</sequence>
<comment type="similarity">
    <text evidence="1">Belongs to the short-chain dehydrogenases/reductases (SDR) family.</text>
</comment>
<evidence type="ECO:0000313" key="4">
    <source>
        <dbReference type="EMBL" id="CAG8961772.1"/>
    </source>
</evidence>
<dbReference type="SUPFAM" id="SSF51735">
    <property type="entry name" value="NAD(P)-binding Rossmann-fold domains"/>
    <property type="match status" value="1"/>
</dbReference>
<name>A0A9N9LCM5_9HELO</name>
<dbReference type="InterPro" id="IPR002347">
    <property type="entry name" value="SDR_fam"/>
</dbReference>
<dbReference type="GO" id="GO:0050085">
    <property type="term" value="F:mannitol 2-dehydrogenase (NADP+) activity"/>
    <property type="evidence" value="ECO:0007669"/>
    <property type="project" value="UniProtKB-ARBA"/>
</dbReference>
<dbReference type="GO" id="GO:0019594">
    <property type="term" value="P:mannitol metabolic process"/>
    <property type="evidence" value="ECO:0007669"/>
    <property type="project" value="UniProtKB-ARBA"/>
</dbReference>